<evidence type="ECO:0000259" key="9">
    <source>
        <dbReference type="Pfam" id="PF21082"/>
    </source>
</evidence>
<dbReference type="InterPro" id="IPR049142">
    <property type="entry name" value="MS_channel_1st"/>
</dbReference>
<comment type="subunit">
    <text evidence="7">Homoheptamer.</text>
</comment>
<comment type="function">
    <text evidence="7">Mechanosensitive channel that participates in the regulation of osmotic pressure changes within the cell, opening in response to stretch forces in the membrane lipid bilayer, without the need for other proteins. Contributes to normal resistance to hypoosmotic shock. Forms an ion channel of 1.0 nanosiemens conductance with a slight preference for anions.</text>
</comment>
<comment type="caution">
    <text evidence="11">The sequence shown here is derived from an EMBL/GenBank/DDBJ whole genome shotgun (WGS) entry which is preliminary data.</text>
</comment>
<keyword evidence="7" id="KW-0407">Ion channel</keyword>
<name>A0ABW3KKL1_9GAMM</name>
<dbReference type="RefSeq" id="WP_379559697.1">
    <property type="nucleotide sequence ID" value="NZ_JBHTJS010000063.1"/>
</dbReference>
<feature type="domain" description="Mechanosensitive ion channel transmembrane helices 2/3" evidence="10">
    <location>
        <begin position="151"/>
        <end position="191"/>
    </location>
</feature>
<dbReference type="Pfam" id="PF21082">
    <property type="entry name" value="MS_channel_3rd"/>
    <property type="match status" value="1"/>
</dbReference>
<dbReference type="SUPFAM" id="SSF82861">
    <property type="entry name" value="Mechanosensitive channel protein MscS (YggB), transmembrane region"/>
    <property type="match status" value="1"/>
</dbReference>
<keyword evidence="7" id="KW-0813">Transport</keyword>
<dbReference type="Pfam" id="PF00924">
    <property type="entry name" value="MS_channel_2nd"/>
    <property type="match status" value="1"/>
</dbReference>
<dbReference type="InterPro" id="IPR010920">
    <property type="entry name" value="LSM_dom_sf"/>
</dbReference>
<comment type="similarity">
    <text evidence="2 7">Belongs to the MscS (TC 1.A.23) family.</text>
</comment>
<comment type="subcellular location">
    <subcellularLocation>
        <location evidence="7">Cell inner membrane</location>
        <topology evidence="7">Multi-pass membrane protein</topology>
    </subcellularLocation>
    <subcellularLocation>
        <location evidence="1">Cell membrane</location>
        <topology evidence="1">Multi-pass membrane protein</topology>
    </subcellularLocation>
</comment>
<keyword evidence="4 7" id="KW-0812">Transmembrane</keyword>
<evidence type="ECO:0000259" key="10">
    <source>
        <dbReference type="Pfam" id="PF21088"/>
    </source>
</evidence>
<dbReference type="SUPFAM" id="SSF50182">
    <property type="entry name" value="Sm-like ribonucleoproteins"/>
    <property type="match status" value="1"/>
</dbReference>
<evidence type="ECO:0000313" key="11">
    <source>
        <dbReference type="EMBL" id="MFD1009672.1"/>
    </source>
</evidence>
<evidence type="ECO:0000256" key="2">
    <source>
        <dbReference type="ARBA" id="ARBA00008017"/>
    </source>
</evidence>
<gene>
    <name evidence="11" type="ORF">ACFQ1C_16105</name>
</gene>
<dbReference type="InterPro" id="IPR011014">
    <property type="entry name" value="MscS_channel_TM-2"/>
</dbReference>
<dbReference type="InterPro" id="IPR023408">
    <property type="entry name" value="MscS_beta-dom_sf"/>
</dbReference>
<feature type="domain" description="Mechanosensitive ion channel MscS C-terminal" evidence="9">
    <location>
        <begin position="266"/>
        <end position="352"/>
    </location>
</feature>
<dbReference type="PANTHER" id="PTHR30221">
    <property type="entry name" value="SMALL-CONDUCTANCE MECHANOSENSITIVE CHANNEL"/>
    <property type="match status" value="1"/>
</dbReference>
<proteinExistence type="inferred from homology"/>
<sequence length="392" mass="43185">MATSSFTLLWDQFQESLQDTSNALGMKGLNWQELAVVVVGQLLVSLMILLLFGLFYWLLANLLKLVLGRFSYGARPFKAARMVLRYLLGLAIIIAILAQYGAPDGVLKGAARAGLMALSFYVVWLVLLRGLASSLSSHHIDSSLEQLCKNTLSVALVVMGSITVLAQFGFDVLSIIAGLGIVGIAVGFAAQSTLANFIAGITLLIERPFRIGDWVKINGEEGKVIRIAFRTTWLRTRDNVFTMIPNERVATSDIVNFSVEGPTRIRIPLGIAYKESVSHAREVIMPLLSAHPLVITNDQLKPRLLLGELADSSLNLSAQVWVHSKDVEIKGRISCELLESIKQGLDDAKIEMPFPHLQLFIDEAKGLEPWLNPELKKQLQKAAPSDNKEFDH</sequence>
<dbReference type="Gene3D" id="1.10.287.1260">
    <property type="match status" value="1"/>
</dbReference>
<dbReference type="InterPro" id="IPR049278">
    <property type="entry name" value="MS_channel_C"/>
</dbReference>
<protein>
    <recommendedName>
        <fullName evidence="7">Small-conductance mechanosensitive channel</fullName>
    </recommendedName>
</protein>
<dbReference type="Pfam" id="PF21088">
    <property type="entry name" value="MS_channel_1st"/>
    <property type="match status" value="1"/>
</dbReference>
<evidence type="ECO:0000256" key="4">
    <source>
        <dbReference type="ARBA" id="ARBA00022692"/>
    </source>
</evidence>
<evidence type="ECO:0000313" key="12">
    <source>
        <dbReference type="Proteomes" id="UP001597048"/>
    </source>
</evidence>
<keyword evidence="12" id="KW-1185">Reference proteome</keyword>
<evidence type="ECO:0000256" key="5">
    <source>
        <dbReference type="ARBA" id="ARBA00022989"/>
    </source>
</evidence>
<evidence type="ECO:0000256" key="7">
    <source>
        <dbReference type="RuleBase" id="RU369025"/>
    </source>
</evidence>
<dbReference type="Proteomes" id="UP001597048">
    <property type="component" value="Unassembled WGS sequence"/>
</dbReference>
<dbReference type="SUPFAM" id="SSF82689">
    <property type="entry name" value="Mechanosensitive channel protein MscS (YggB), C-terminal domain"/>
    <property type="match status" value="1"/>
</dbReference>
<evidence type="ECO:0000259" key="8">
    <source>
        <dbReference type="Pfam" id="PF00924"/>
    </source>
</evidence>
<dbReference type="Gene3D" id="3.30.70.100">
    <property type="match status" value="1"/>
</dbReference>
<feature type="transmembrane region" description="Helical" evidence="7">
    <location>
        <begin position="83"/>
        <end position="102"/>
    </location>
</feature>
<dbReference type="InterPro" id="IPR006685">
    <property type="entry name" value="MscS_channel_2nd"/>
</dbReference>
<organism evidence="11 12">
    <name type="scientific">Oceanisphaera ostreae</name>
    <dbReference type="NCBI Taxonomy" id="914151"/>
    <lineage>
        <taxon>Bacteria</taxon>
        <taxon>Pseudomonadati</taxon>
        <taxon>Pseudomonadota</taxon>
        <taxon>Gammaproteobacteria</taxon>
        <taxon>Aeromonadales</taxon>
        <taxon>Aeromonadaceae</taxon>
        <taxon>Oceanisphaera</taxon>
    </lineage>
</organism>
<keyword evidence="6 7" id="KW-0472">Membrane</keyword>
<keyword evidence="3" id="KW-1003">Cell membrane</keyword>
<accession>A0ABW3KKL1</accession>
<feature type="transmembrane region" description="Helical" evidence="7">
    <location>
        <begin position="152"/>
        <end position="170"/>
    </location>
</feature>
<reference evidence="12" key="1">
    <citation type="journal article" date="2019" name="Int. J. Syst. Evol. Microbiol.">
        <title>The Global Catalogue of Microorganisms (GCM) 10K type strain sequencing project: providing services to taxonomists for standard genome sequencing and annotation.</title>
        <authorList>
            <consortium name="The Broad Institute Genomics Platform"/>
            <consortium name="The Broad Institute Genome Sequencing Center for Infectious Disease"/>
            <person name="Wu L."/>
            <person name="Ma J."/>
        </authorList>
    </citation>
    <scope>NUCLEOTIDE SEQUENCE [LARGE SCALE GENOMIC DNA]</scope>
    <source>
        <strain evidence="12">CCUG 60525</strain>
    </source>
</reference>
<keyword evidence="7" id="KW-0997">Cell inner membrane</keyword>
<feature type="transmembrane region" description="Helical" evidence="7">
    <location>
        <begin position="34"/>
        <end position="63"/>
    </location>
</feature>
<evidence type="ECO:0000256" key="1">
    <source>
        <dbReference type="ARBA" id="ARBA00004651"/>
    </source>
</evidence>
<comment type="caution">
    <text evidence="7">Lacks conserved residue(s) required for the propagation of feature annotation.</text>
</comment>
<evidence type="ECO:0000256" key="6">
    <source>
        <dbReference type="ARBA" id="ARBA00023136"/>
    </source>
</evidence>
<dbReference type="PANTHER" id="PTHR30221:SF1">
    <property type="entry name" value="SMALL-CONDUCTANCE MECHANOSENSITIVE CHANNEL"/>
    <property type="match status" value="1"/>
</dbReference>
<keyword evidence="7" id="KW-0406">Ion transport</keyword>
<keyword evidence="5 7" id="KW-1133">Transmembrane helix</keyword>
<feature type="transmembrane region" description="Helical" evidence="7">
    <location>
        <begin position="176"/>
        <end position="205"/>
    </location>
</feature>
<dbReference type="InterPro" id="IPR045275">
    <property type="entry name" value="MscS_archaea/bacteria_type"/>
</dbReference>
<dbReference type="EMBL" id="JBHTJS010000063">
    <property type="protein sequence ID" value="MFD1009672.1"/>
    <property type="molecule type" value="Genomic_DNA"/>
</dbReference>
<feature type="domain" description="Mechanosensitive ion channel MscS" evidence="8">
    <location>
        <begin position="193"/>
        <end position="258"/>
    </location>
</feature>
<dbReference type="InterPro" id="IPR011066">
    <property type="entry name" value="MscS_channel_C_sf"/>
</dbReference>
<feature type="transmembrane region" description="Helical" evidence="7">
    <location>
        <begin position="114"/>
        <end position="132"/>
    </location>
</feature>
<dbReference type="Gene3D" id="2.30.30.60">
    <property type="match status" value="1"/>
</dbReference>
<evidence type="ECO:0000256" key="3">
    <source>
        <dbReference type="ARBA" id="ARBA00022475"/>
    </source>
</evidence>